<feature type="chain" id="PRO_5002007723" evidence="1">
    <location>
        <begin position="19"/>
        <end position="178"/>
    </location>
</feature>
<sequence>MRIRLAVAALVLAAPAFAQEPAKPAPRPALGKDECAVWARELAFSDSVAAHDAKAFGDFVAEGAVFSANLPVPVRGRAAIAKEWAGIIDGSQLRLTWYPKAVAIGGEPDIAYSTGPALIELPDPKAPNRYALTTFFSTWHRDKDGTWRVLLDGGVGAKSATEADVAAFRAGRKTCPAG</sequence>
<keyword evidence="4" id="KW-1185">Reference proteome</keyword>
<proteinExistence type="predicted"/>
<dbReference type="EMBL" id="JRKJ01000006">
    <property type="protein sequence ID" value="KGQ19587.1"/>
    <property type="molecule type" value="Genomic_DNA"/>
</dbReference>
<comment type="caution">
    <text evidence="3">The sequence shown here is derived from an EMBL/GenBank/DDBJ whole genome shotgun (WGS) entry which is preliminary data.</text>
</comment>
<name>A0A0A2WLI8_9GAMM</name>
<dbReference type="Pfam" id="PF12680">
    <property type="entry name" value="SnoaL_2"/>
    <property type="match status" value="1"/>
</dbReference>
<evidence type="ECO:0000313" key="3">
    <source>
        <dbReference type="EMBL" id="KGQ19587.1"/>
    </source>
</evidence>
<dbReference type="GO" id="GO:0016853">
    <property type="term" value="F:isomerase activity"/>
    <property type="evidence" value="ECO:0007669"/>
    <property type="project" value="UniProtKB-KW"/>
</dbReference>
<dbReference type="Gene3D" id="3.10.450.50">
    <property type="match status" value="1"/>
</dbReference>
<organism evidence="3 4">
    <name type="scientific">Lysobacter dokdonensis DS-58</name>
    <dbReference type="NCBI Taxonomy" id="1300345"/>
    <lineage>
        <taxon>Bacteria</taxon>
        <taxon>Pseudomonadati</taxon>
        <taxon>Pseudomonadota</taxon>
        <taxon>Gammaproteobacteria</taxon>
        <taxon>Lysobacterales</taxon>
        <taxon>Lysobacteraceae</taxon>
        <taxon>Noviluteimonas</taxon>
    </lineage>
</organism>
<gene>
    <name evidence="3" type="ORF">LF41_2525</name>
</gene>
<evidence type="ECO:0000259" key="2">
    <source>
        <dbReference type="Pfam" id="PF12680"/>
    </source>
</evidence>
<dbReference type="STRING" id="1300345.LF41_2525"/>
<dbReference type="InterPro" id="IPR032710">
    <property type="entry name" value="NTF2-like_dom_sf"/>
</dbReference>
<feature type="signal peptide" evidence="1">
    <location>
        <begin position="1"/>
        <end position="18"/>
    </location>
</feature>
<evidence type="ECO:0000256" key="1">
    <source>
        <dbReference type="SAM" id="SignalP"/>
    </source>
</evidence>
<dbReference type="OrthoDB" id="6385935at2"/>
<feature type="domain" description="SnoaL-like" evidence="2">
    <location>
        <begin position="43"/>
        <end position="147"/>
    </location>
</feature>
<evidence type="ECO:0000313" key="4">
    <source>
        <dbReference type="Proteomes" id="UP000030518"/>
    </source>
</evidence>
<dbReference type="RefSeq" id="WP_084073429.1">
    <property type="nucleotide sequence ID" value="NZ_JRKJ01000006.1"/>
</dbReference>
<keyword evidence="1" id="KW-0732">Signal</keyword>
<dbReference type="Proteomes" id="UP000030518">
    <property type="component" value="Unassembled WGS sequence"/>
</dbReference>
<keyword evidence="3" id="KW-0413">Isomerase</keyword>
<dbReference type="PATRIC" id="fig|1300345.3.peg.1091"/>
<accession>A0A0A2WLI8</accession>
<dbReference type="SUPFAM" id="SSF54427">
    <property type="entry name" value="NTF2-like"/>
    <property type="match status" value="1"/>
</dbReference>
<protein>
    <submittedName>
        <fullName evidence="3">Ketosteroid isomerase-like protein</fullName>
    </submittedName>
</protein>
<reference evidence="3 4" key="1">
    <citation type="submission" date="2014-09" db="EMBL/GenBank/DDBJ databases">
        <title>Genome sequences of Lysobacter dokdonensis DS-58.</title>
        <authorList>
            <person name="Kim J.F."/>
            <person name="Kwak M.-J."/>
        </authorList>
    </citation>
    <scope>NUCLEOTIDE SEQUENCE [LARGE SCALE GENOMIC DNA]</scope>
    <source>
        <strain evidence="3 4">DS-58</strain>
    </source>
</reference>
<dbReference type="AlphaFoldDB" id="A0A0A2WLI8"/>
<dbReference type="InterPro" id="IPR037401">
    <property type="entry name" value="SnoaL-like"/>
</dbReference>
<dbReference type="eggNOG" id="COG4319">
    <property type="taxonomic scope" value="Bacteria"/>
</dbReference>